<comment type="similarity">
    <text evidence="7">Belongs to the TonB-dependent receptor family.</text>
</comment>
<dbReference type="EMBL" id="RMBX01000017">
    <property type="protein sequence ID" value="RPD38199.1"/>
    <property type="molecule type" value="Genomic_DNA"/>
</dbReference>
<evidence type="ECO:0000256" key="6">
    <source>
        <dbReference type="ARBA" id="ARBA00023237"/>
    </source>
</evidence>
<comment type="caution">
    <text evidence="10">The sequence shown here is derived from an EMBL/GenBank/DDBJ whole genome shotgun (WGS) entry which is preliminary data.</text>
</comment>
<evidence type="ECO:0000256" key="5">
    <source>
        <dbReference type="ARBA" id="ARBA00023136"/>
    </source>
</evidence>
<dbReference type="InterPro" id="IPR039426">
    <property type="entry name" value="TonB-dep_rcpt-like"/>
</dbReference>
<dbReference type="InterPro" id="IPR008969">
    <property type="entry name" value="CarboxyPept-like_regulatory"/>
</dbReference>
<organism evidence="10 11">
    <name type="scientific">Chitinophaga barathri</name>
    <dbReference type="NCBI Taxonomy" id="1647451"/>
    <lineage>
        <taxon>Bacteria</taxon>
        <taxon>Pseudomonadati</taxon>
        <taxon>Bacteroidota</taxon>
        <taxon>Chitinophagia</taxon>
        <taxon>Chitinophagales</taxon>
        <taxon>Chitinophagaceae</taxon>
        <taxon>Chitinophaga</taxon>
    </lineage>
</organism>
<dbReference type="Proteomes" id="UP000279089">
    <property type="component" value="Unassembled WGS sequence"/>
</dbReference>
<dbReference type="InterPro" id="IPR037066">
    <property type="entry name" value="Plug_dom_sf"/>
</dbReference>
<proteinExistence type="inferred from homology"/>
<dbReference type="Gene3D" id="2.60.40.1120">
    <property type="entry name" value="Carboxypeptidase-like, regulatory domain"/>
    <property type="match status" value="1"/>
</dbReference>
<dbReference type="Gene3D" id="2.40.170.20">
    <property type="entry name" value="TonB-dependent receptor, beta-barrel domain"/>
    <property type="match status" value="1"/>
</dbReference>
<keyword evidence="3 7" id="KW-1134">Transmembrane beta strand</keyword>
<name>A0A3N4MER1_9BACT</name>
<dbReference type="InterPro" id="IPR012910">
    <property type="entry name" value="Plug_dom"/>
</dbReference>
<evidence type="ECO:0000256" key="7">
    <source>
        <dbReference type="PROSITE-ProRule" id="PRU01360"/>
    </source>
</evidence>
<evidence type="ECO:0000256" key="3">
    <source>
        <dbReference type="ARBA" id="ARBA00022452"/>
    </source>
</evidence>
<dbReference type="NCBIfam" id="TIGR04057">
    <property type="entry name" value="SusC_RagA_signa"/>
    <property type="match status" value="1"/>
</dbReference>
<feature type="chain" id="PRO_5018228698" evidence="8">
    <location>
        <begin position="21"/>
        <end position="1036"/>
    </location>
</feature>
<dbReference type="SUPFAM" id="SSF56935">
    <property type="entry name" value="Porins"/>
    <property type="match status" value="1"/>
</dbReference>
<evidence type="ECO:0000256" key="4">
    <source>
        <dbReference type="ARBA" id="ARBA00022692"/>
    </source>
</evidence>
<feature type="signal peptide" evidence="8">
    <location>
        <begin position="1"/>
        <end position="20"/>
    </location>
</feature>
<keyword evidence="2 7" id="KW-0813">Transport</keyword>
<dbReference type="OrthoDB" id="609136at2"/>
<evidence type="ECO:0000313" key="11">
    <source>
        <dbReference type="Proteomes" id="UP000279089"/>
    </source>
</evidence>
<evidence type="ECO:0000313" key="10">
    <source>
        <dbReference type="EMBL" id="RPD38199.1"/>
    </source>
</evidence>
<reference evidence="11" key="1">
    <citation type="submission" date="2018-11" db="EMBL/GenBank/DDBJ databases">
        <title>Chitinophaga lutea sp.nov., isolate from arsenic contaminated soil.</title>
        <authorList>
            <person name="Zong Y."/>
        </authorList>
    </citation>
    <scope>NUCLEOTIDE SEQUENCE [LARGE SCALE GENOMIC DNA]</scope>
    <source>
        <strain evidence="11">YLT18</strain>
    </source>
</reference>
<comment type="subcellular location">
    <subcellularLocation>
        <location evidence="1 7">Cell outer membrane</location>
        <topology evidence="1 7">Multi-pass membrane protein</topology>
    </subcellularLocation>
</comment>
<evidence type="ECO:0000256" key="2">
    <source>
        <dbReference type="ARBA" id="ARBA00022448"/>
    </source>
</evidence>
<keyword evidence="8" id="KW-0732">Signal</keyword>
<dbReference type="InterPro" id="IPR036942">
    <property type="entry name" value="Beta-barrel_TonB_sf"/>
</dbReference>
<dbReference type="InterPro" id="IPR023997">
    <property type="entry name" value="TonB-dep_OMP_SusC/RagA_CS"/>
</dbReference>
<keyword evidence="4 7" id="KW-0812">Transmembrane</keyword>
<dbReference type="AlphaFoldDB" id="A0A3N4MER1"/>
<accession>A0A3N4MER1</accession>
<dbReference type="PROSITE" id="PS52016">
    <property type="entry name" value="TONB_DEPENDENT_REC_3"/>
    <property type="match status" value="1"/>
</dbReference>
<dbReference type="Gene3D" id="2.170.130.10">
    <property type="entry name" value="TonB-dependent receptor, plug domain"/>
    <property type="match status" value="1"/>
</dbReference>
<sequence>MMRRLFLFLLLLGIIPAVQAQNTVRGTVTAAEDRAPLPGVTVRIQGTSTGVASDANGNYSIAASPGQVLVFSFLGYVPKNVTVGNNNTIHVELLVDQKNLQEFVKTAYNISKDPRSLSSSVQKVDGADVAQTQRENFINGLAGRVAGATITGTSGAPGSSSQIVLRGATSIGGNNQPLFVVDGVPFDNQTLNQESLISGQSVSFANRNSDYGNRAMDLNPEDIESITVLKGPEAAALYGSDGASGAILITTRRGKSGRATVTYDNNFRFEDVYMFPDVQTTYSRGLNGVADDNATVNPFSFGAMSAFFGPKYNMDTTQFYDNFDNFFQSGFQQRHSLTVDGGNEKYTFRMSSSYLDQKGVVPNTSFSRGTVRLSGSAKVSPVFDMNGSFTYTNSTTDKGSKGAGSYFLTLLTWPVDDDVRNYMNPDGSRKTLRGVAYNSEFDNPFWDVNKNVSNDHTERFTGNLTLNLNPTNWLTFSGIASADIYTTDGFFMTHPQSRYGFASNGFLSGQDILTRNFSGIIRGTANKTWGKFGNILTAGFAFDDFTTEINAYKGERFYEPEFISINNTDPLSRDAKLTYSNIRKMRFFGNYEVSWNRLLYLSLAGSREGNSTFMSRFVDKDPFFNYGAAGLSFVFSDLLKNWKWLSYAKARISYATTGKGPATPYVIDYTMQSQITTGGGYAYGFTGNNQGLVPEKTKNFEFGAELKFFDNRLGIDITRYSLRSSNQILSARASYGTGYVIKYLNGGLVENRGLEIQLTGDPIQTTNFRWHVLANFDRNRGQILEMPASLPTYYDSDTWVFGNLRSQAYKGAFTGNLSGYSLRRNSKGQLLINPSSGLPVSSGDFVIVGDRQPDFKVGLINEFTYKDWSLSFNLDFRKGGDVFNGNEYYLYLAGLSKRTLNREEQFVINGVLLDGLEESAKPTPNNIAVNPYYRTDYWNSTSATEADFIESVDWMRLRDVTLMYRLPRTLLARQKVISNASVFITGTDLFMITNYTGADPSVNANTASNRGYGGAGIDFGSLSTPRGINFGVKVQF</sequence>
<dbReference type="RefSeq" id="WP_120515936.1">
    <property type="nucleotide sequence ID" value="NZ_QXZY01000004.1"/>
</dbReference>
<protein>
    <submittedName>
        <fullName evidence="10">SusC/RagA family TonB-linked outer membrane protein</fullName>
    </submittedName>
</protein>
<keyword evidence="6 7" id="KW-0998">Cell outer membrane</keyword>
<evidence type="ECO:0000256" key="1">
    <source>
        <dbReference type="ARBA" id="ARBA00004571"/>
    </source>
</evidence>
<keyword evidence="5 7" id="KW-0472">Membrane</keyword>
<dbReference type="GO" id="GO:0009279">
    <property type="term" value="C:cell outer membrane"/>
    <property type="evidence" value="ECO:0007669"/>
    <property type="project" value="UniProtKB-SubCell"/>
</dbReference>
<dbReference type="Pfam" id="PF13715">
    <property type="entry name" value="CarbopepD_reg_2"/>
    <property type="match status" value="1"/>
</dbReference>
<dbReference type="SUPFAM" id="SSF49464">
    <property type="entry name" value="Carboxypeptidase regulatory domain-like"/>
    <property type="match status" value="1"/>
</dbReference>
<dbReference type="NCBIfam" id="TIGR04056">
    <property type="entry name" value="OMP_RagA_SusC"/>
    <property type="match status" value="1"/>
</dbReference>
<gene>
    <name evidence="10" type="ORF">EG028_26430</name>
</gene>
<feature type="domain" description="TonB-dependent receptor plug" evidence="9">
    <location>
        <begin position="114"/>
        <end position="246"/>
    </location>
</feature>
<keyword evidence="11" id="KW-1185">Reference proteome</keyword>
<dbReference type="Pfam" id="PF07715">
    <property type="entry name" value="Plug"/>
    <property type="match status" value="1"/>
</dbReference>
<dbReference type="InterPro" id="IPR023996">
    <property type="entry name" value="TonB-dep_OMP_SusC/RagA"/>
</dbReference>
<evidence type="ECO:0000256" key="8">
    <source>
        <dbReference type="SAM" id="SignalP"/>
    </source>
</evidence>
<evidence type="ECO:0000259" key="9">
    <source>
        <dbReference type="Pfam" id="PF07715"/>
    </source>
</evidence>